<feature type="compositionally biased region" description="Polar residues" evidence="4">
    <location>
        <begin position="508"/>
        <end position="518"/>
    </location>
</feature>
<keyword evidence="3" id="KW-1015">Disulfide bond</keyword>
<evidence type="ECO:0000259" key="7">
    <source>
        <dbReference type="PROSITE" id="PS51910"/>
    </source>
</evidence>
<dbReference type="SUPFAM" id="SSF51445">
    <property type="entry name" value="(Trans)glycosidases"/>
    <property type="match status" value="1"/>
</dbReference>
<evidence type="ECO:0000313" key="8">
    <source>
        <dbReference type="EMBL" id="KAH7068560.1"/>
    </source>
</evidence>
<dbReference type="InterPro" id="IPR036861">
    <property type="entry name" value="Endochitinase-like_sf"/>
</dbReference>
<feature type="disulfide bond" evidence="3">
    <location>
        <begin position="604"/>
        <end position="616"/>
    </location>
</feature>
<dbReference type="CDD" id="cd00035">
    <property type="entry name" value="ChtBD1"/>
    <property type="match status" value="1"/>
</dbReference>
<name>A0A8K0VRP7_9PLEO</name>
<reference evidence="8" key="1">
    <citation type="journal article" date="2021" name="Nat. Commun.">
        <title>Genetic determinants of endophytism in the Arabidopsis root mycobiome.</title>
        <authorList>
            <person name="Mesny F."/>
            <person name="Miyauchi S."/>
            <person name="Thiergart T."/>
            <person name="Pickel B."/>
            <person name="Atanasova L."/>
            <person name="Karlsson M."/>
            <person name="Huettel B."/>
            <person name="Barry K.W."/>
            <person name="Haridas S."/>
            <person name="Chen C."/>
            <person name="Bauer D."/>
            <person name="Andreopoulos W."/>
            <person name="Pangilinan J."/>
            <person name="LaButti K."/>
            <person name="Riley R."/>
            <person name="Lipzen A."/>
            <person name="Clum A."/>
            <person name="Drula E."/>
            <person name="Henrissat B."/>
            <person name="Kohler A."/>
            <person name="Grigoriev I.V."/>
            <person name="Martin F.M."/>
            <person name="Hacquard S."/>
        </authorList>
    </citation>
    <scope>NUCLEOTIDE SEQUENCE</scope>
    <source>
        <strain evidence="8">MPI-SDFR-AT-0120</strain>
    </source>
</reference>
<dbReference type="Gene3D" id="3.30.60.10">
    <property type="entry name" value="Endochitinase-like"/>
    <property type="match status" value="1"/>
</dbReference>
<feature type="disulfide bond" evidence="3">
    <location>
        <begin position="560"/>
        <end position="572"/>
    </location>
</feature>
<sequence>MLCLKQPFMGISRLCTYALLLCSLVHGQYIQEYQYMMRNGQQAPFWRRTALDTPNFVVIPQNIVALYYNCHFMPAICQNNINWLNTNRGRTRSLAAWAGAAGSNIYGFDVNSASTDPRGDRMCNRTWIRDHPCPERHPVTNLIVQPDVMPGPWPYKSRETVDPLHINEIAADWSIDANGDTILLQRSGRYYTCEEWPPRSFVEGGEGTPNQNVFPEGDGGRGNTFCAPQLINSNCADEAPQWDEAIKSEQDWQGNAHRVVATRLRAIARQEGGRTTQAELDHTAVLVSLLFFNDPNEPPAGFKMGPGGSTSYDVKLYKDTKRADNYVGHLSPKEQIRAMASLTWEQVRQWGGPHYAVQLNGTVTSSNITDAFADEKAAVDEYSSKGGAYMNDQGLQFVSNESFPGITTSPNSTLSHLRFAVSNASTNATEASNVTQRGHREPRAPIPYDPLSLGTAYILGNIGDFGDLSSHQNNSKPPAEQERINSTISDRSVSESRRSHFRRHAGSHINQVSHQHGSTKLGLVSSGESIKQPLGTGFTPFTHSLHKRDGPIQCGPGSPCKDDSCCSAEGKCGYKEHNCGAGCTSNCDAKAMCGIDSADGKTKCGLNLCCSYYGWCGTEDVHCYDPEPQFGKTPCQQGFGSCQKYPSPSCSGRSASTGRRVGYYQGWNVRERKCDKVSPSQINTKGLTHLFYSFVFFDPSTFNIIPMNDADPSMYREFTKLSTNGLQTWVAIGGWSFSDPGIYHTAWSDMCSSAANRAAFIKSTIAFMDEYGFQGADLDWEYPEDAKRGGKPGDADNLVLLVKEMQAAFAGRFGLSLTLAPDYWYLRGFKPKAMEPYVDFMGFMR</sequence>
<dbReference type="PANTHER" id="PTHR11177">
    <property type="entry name" value="CHITINASE"/>
    <property type="match status" value="1"/>
</dbReference>
<evidence type="ECO:0000256" key="1">
    <source>
        <dbReference type="ARBA" id="ARBA00012729"/>
    </source>
</evidence>
<dbReference type="GO" id="GO:0008061">
    <property type="term" value="F:chitin binding"/>
    <property type="evidence" value="ECO:0007669"/>
    <property type="project" value="UniProtKB-UniRule"/>
</dbReference>
<feature type="disulfide bond" evidence="3">
    <location>
        <begin position="609"/>
        <end position="623"/>
    </location>
</feature>
<feature type="domain" description="Chitin-binding type-1" evidence="6">
    <location>
        <begin position="590"/>
        <end position="644"/>
    </location>
</feature>
<dbReference type="InterPro" id="IPR050314">
    <property type="entry name" value="Glycosyl_Hydrlase_18"/>
</dbReference>
<dbReference type="SMART" id="SM00270">
    <property type="entry name" value="ChtBD1"/>
    <property type="match status" value="2"/>
</dbReference>
<dbReference type="AlphaFoldDB" id="A0A8K0VRP7"/>
<dbReference type="InterPro" id="IPR001002">
    <property type="entry name" value="Chitin-bd_1"/>
</dbReference>
<dbReference type="GO" id="GO:0008843">
    <property type="term" value="F:endochitinase activity"/>
    <property type="evidence" value="ECO:0007669"/>
    <property type="project" value="UniProtKB-EC"/>
</dbReference>
<evidence type="ECO:0000259" key="6">
    <source>
        <dbReference type="PROSITE" id="PS50941"/>
    </source>
</evidence>
<dbReference type="GO" id="GO:0006032">
    <property type="term" value="P:chitin catabolic process"/>
    <property type="evidence" value="ECO:0007669"/>
    <property type="project" value="TreeGrafter"/>
</dbReference>
<keyword evidence="2 3" id="KW-0147">Chitin-binding</keyword>
<feature type="signal peptide" evidence="5">
    <location>
        <begin position="1"/>
        <end position="27"/>
    </location>
</feature>
<comment type="caution">
    <text evidence="8">The sequence shown here is derived from an EMBL/GenBank/DDBJ whole genome shotgun (WGS) entry which is preliminary data.</text>
</comment>
<accession>A0A8K0VRP7</accession>
<evidence type="ECO:0000256" key="2">
    <source>
        <dbReference type="ARBA" id="ARBA00022669"/>
    </source>
</evidence>
<protein>
    <recommendedName>
        <fullName evidence="1">chitinase</fullName>
        <ecNumber evidence="1">3.2.1.14</ecNumber>
    </recommendedName>
</protein>
<evidence type="ECO:0000256" key="3">
    <source>
        <dbReference type="PROSITE-ProRule" id="PRU00261"/>
    </source>
</evidence>
<gene>
    <name evidence="8" type="ORF">FB567DRAFT_251587</name>
</gene>
<dbReference type="Gene3D" id="3.20.20.80">
    <property type="entry name" value="Glycosidases"/>
    <property type="match status" value="1"/>
</dbReference>
<dbReference type="InterPro" id="IPR017853">
    <property type="entry name" value="GH"/>
</dbReference>
<dbReference type="PANTHER" id="PTHR11177:SF317">
    <property type="entry name" value="CHITINASE 12-RELATED"/>
    <property type="match status" value="1"/>
</dbReference>
<dbReference type="SUPFAM" id="SSF57016">
    <property type="entry name" value="Plant lectins/antimicrobial peptides"/>
    <property type="match status" value="1"/>
</dbReference>
<dbReference type="Pfam" id="PF00704">
    <property type="entry name" value="Glyco_hydro_18"/>
    <property type="match status" value="1"/>
</dbReference>
<dbReference type="InterPro" id="IPR001223">
    <property type="entry name" value="Glyco_hydro18_cat"/>
</dbReference>
<dbReference type="PROSITE" id="PS51910">
    <property type="entry name" value="GH18_2"/>
    <property type="match status" value="1"/>
</dbReference>
<dbReference type="GO" id="GO:0005576">
    <property type="term" value="C:extracellular region"/>
    <property type="evidence" value="ECO:0007669"/>
    <property type="project" value="TreeGrafter"/>
</dbReference>
<feature type="disulfide bond" evidence="3">
    <location>
        <begin position="565"/>
        <end position="579"/>
    </location>
</feature>
<dbReference type="InterPro" id="IPR011583">
    <property type="entry name" value="Chitinase_II/V-like_cat"/>
</dbReference>
<feature type="region of interest" description="Disordered" evidence="4">
    <location>
        <begin position="468"/>
        <end position="518"/>
    </location>
</feature>
<keyword evidence="5" id="KW-0732">Signal</keyword>
<dbReference type="Proteomes" id="UP000813461">
    <property type="component" value="Unassembled WGS sequence"/>
</dbReference>
<evidence type="ECO:0000256" key="4">
    <source>
        <dbReference type="SAM" id="MobiDB-lite"/>
    </source>
</evidence>
<feature type="domain" description="Chitin-binding type-1" evidence="6">
    <location>
        <begin position="551"/>
        <end position="589"/>
    </location>
</feature>
<keyword evidence="9" id="KW-1185">Reference proteome</keyword>
<dbReference type="EC" id="3.2.1.14" evidence="1"/>
<evidence type="ECO:0000256" key="5">
    <source>
        <dbReference type="SAM" id="SignalP"/>
    </source>
</evidence>
<dbReference type="GO" id="GO:0005975">
    <property type="term" value="P:carbohydrate metabolic process"/>
    <property type="evidence" value="ECO:0007669"/>
    <property type="project" value="InterPro"/>
</dbReference>
<dbReference type="PROSITE" id="PS50941">
    <property type="entry name" value="CHIT_BIND_I_2"/>
    <property type="match status" value="2"/>
</dbReference>
<proteinExistence type="predicted"/>
<dbReference type="OrthoDB" id="73875at2759"/>
<feature type="domain" description="GH18" evidence="7">
    <location>
        <begin position="658"/>
        <end position="845"/>
    </location>
</feature>
<feature type="disulfide bond" evidence="3">
    <location>
        <begin position="583"/>
        <end position="587"/>
    </location>
</feature>
<dbReference type="EMBL" id="JAGMVJ010000032">
    <property type="protein sequence ID" value="KAH7068560.1"/>
    <property type="molecule type" value="Genomic_DNA"/>
</dbReference>
<organism evidence="8 9">
    <name type="scientific">Paraphoma chrysanthemicola</name>
    <dbReference type="NCBI Taxonomy" id="798071"/>
    <lineage>
        <taxon>Eukaryota</taxon>
        <taxon>Fungi</taxon>
        <taxon>Dikarya</taxon>
        <taxon>Ascomycota</taxon>
        <taxon>Pezizomycotina</taxon>
        <taxon>Dothideomycetes</taxon>
        <taxon>Pleosporomycetidae</taxon>
        <taxon>Pleosporales</taxon>
        <taxon>Pleosporineae</taxon>
        <taxon>Phaeosphaeriaceae</taxon>
        <taxon>Paraphoma</taxon>
    </lineage>
</organism>
<comment type="caution">
    <text evidence="3">Lacks conserved residue(s) required for the propagation of feature annotation.</text>
</comment>
<feature type="chain" id="PRO_5035419901" description="chitinase" evidence="5">
    <location>
        <begin position="28"/>
        <end position="845"/>
    </location>
</feature>
<dbReference type="SMART" id="SM00636">
    <property type="entry name" value="Glyco_18"/>
    <property type="match status" value="1"/>
</dbReference>
<evidence type="ECO:0000313" key="9">
    <source>
        <dbReference type="Proteomes" id="UP000813461"/>
    </source>
</evidence>